<dbReference type="AlphaFoldDB" id="A0A1G2ITS9"/>
<comment type="caution">
    <text evidence="1">The sequence shown here is derived from an EMBL/GenBank/DDBJ whole genome shotgun (WGS) entry which is preliminary data.</text>
</comment>
<accession>A0A1G2ITS9</accession>
<organism evidence="1 2">
    <name type="scientific">Candidatus Staskawiczbacteria bacterium RIFOXYB1_FULL_37_44</name>
    <dbReference type="NCBI Taxonomy" id="1802223"/>
    <lineage>
        <taxon>Bacteria</taxon>
        <taxon>Candidatus Staskawicziibacteriota</taxon>
    </lineage>
</organism>
<dbReference type="EMBL" id="MHPJ01000026">
    <property type="protein sequence ID" value="OGZ78175.1"/>
    <property type="molecule type" value="Genomic_DNA"/>
</dbReference>
<sequence length="71" mass="8382">MTDTYYIKKLNCAHCGKENNLVNKKEMFYEIGLPYQFGFGNDFVCKFCKQRNEVEMEFKAVKPSNKKSVKK</sequence>
<proteinExistence type="predicted"/>
<gene>
    <name evidence="1" type="ORF">A2358_02390</name>
</gene>
<evidence type="ECO:0000313" key="2">
    <source>
        <dbReference type="Proteomes" id="UP000178650"/>
    </source>
</evidence>
<protein>
    <submittedName>
        <fullName evidence="1">Uncharacterized protein</fullName>
    </submittedName>
</protein>
<evidence type="ECO:0000313" key="1">
    <source>
        <dbReference type="EMBL" id="OGZ78175.1"/>
    </source>
</evidence>
<dbReference type="Proteomes" id="UP000178650">
    <property type="component" value="Unassembled WGS sequence"/>
</dbReference>
<name>A0A1G2ITS9_9BACT</name>
<reference evidence="1 2" key="1">
    <citation type="journal article" date="2016" name="Nat. Commun.">
        <title>Thousands of microbial genomes shed light on interconnected biogeochemical processes in an aquifer system.</title>
        <authorList>
            <person name="Anantharaman K."/>
            <person name="Brown C.T."/>
            <person name="Hug L.A."/>
            <person name="Sharon I."/>
            <person name="Castelle C.J."/>
            <person name="Probst A.J."/>
            <person name="Thomas B.C."/>
            <person name="Singh A."/>
            <person name="Wilkins M.J."/>
            <person name="Karaoz U."/>
            <person name="Brodie E.L."/>
            <person name="Williams K.H."/>
            <person name="Hubbard S.S."/>
            <person name="Banfield J.F."/>
        </authorList>
    </citation>
    <scope>NUCLEOTIDE SEQUENCE [LARGE SCALE GENOMIC DNA]</scope>
</reference>